<name>A0A173YN48_9FIRM</name>
<reference evidence="4 8" key="3">
    <citation type="journal article" date="2019" name="Science, e1252229">
        <title>Invertible promoters mediate bacterial phase variation, antibiotic resistance, and host adaptation in the gut.</title>
        <authorList>
            <person name="Jiang X."/>
            <person name="Hall A.B."/>
            <person name="Arthur T.D."/>
            <person name="Plichta D.R."/>
            <person name="Covington C.T."/>
            <person name="Poyet M."/>
            <person name="Crothers J."/>
            <person name="Moses P.L."/>
            <person name="Tolonen A.C."/>
            <person name="Vlamakis H."/>
            <person name="Alm E.J."/>
            <person name="Xavier R.J."/>
        </authorList>
    </citation>
    <scope>NUCLEOTIDE SEQUENCE [LARGE SCALE GENOMIC DNA]</scope>
    <source>
        <strain evidence="4">Af_0058</strain>
        <strain evidence="8">af_0058</strain>
    </source>
</reference>
<evidence type="ECO:0000313" key="5">
    <source>
        <dbReference type="Proteomes" id="UP000095409"/>
    </source>
</evidence>
<organism evidence="1 5">
    <name type="scientific">Blautia obeum</name>
    <dbReference type="NCBI Taxonomy" id="40520"/>
    <lineage>
        <taxon>Bacteria</taxon>
        <taxon>Bacillati</taxon>
        <taxon>Bacillota</taxon>
        <taxon>Clostridia</taxon>
        <taxon>Lachnospirales</taxon>
        <taxon>Lachnospiraceae</taxon>
        <taxon>Blautia</taxon>
    </lineage>
</organism>
<dbReference type="EMBL" id="RCXQ01000007">
    <property type="protein sequence ID" value="RYT66762.1"/>
    <property type="molecule type" value="Genomic_DNA"/>
</dbReference>
<dbReference type="Proteomes" id="UP000293506">
    <property type="component" value="Unassembled WGS sequence"/>
</dbReference>
<dbReference type="EMBL" id="CYZD01000002">
    <property type="protein sequence ID" value="CUN65581.1"/>
    <property type="molecule type" value="Genomic_DNA"/>
</dbReference>
<dbReference type="Proteomes" id="UP000261105">
    <property type="component" value="Unassembled WGS sequence"/>
</dbReference>
<evidence type="ECO:0000313" key="8">
    <source>
        <dbReference type="Proteomes" id="UP000293506"/>
    </source>
</evidence>
<sequence>MSDKEDMKSILEACRKTGPMDERLVRGTGESSAKNNEEYYADAMHGVKYLKFSYDGSEDKDN</sequence>
<dbReference type="Proteomes" id="UP000285897">
    <property type="component" value="Unassembled WGS sequence"/>
</dbReference>
<protein>
    <submittedName>
        <fullName evidence="1">Uncharacterized protein</fullName>
    </submittedName>
</protein>
<evidence type="ECO:0000313" key="1">
    <source>
        <dbReference type="EMBL" id="CUN65581.1"/>
    </source>
</evidence>
<evidence type="ECO:0000313" key="6">
    <source>
        <dbReference type="Proteomes" id="UP000261105"/>
    </source>
</evidence>
<evidence type="ECO:0000313" key="3">
    <source>
        <dbReference type="EMBL" id="RHL49006.1"/>
    </source>
</evidence>
<dbReference type="Proteomes" id="UP000095409">
    <property type="component" value="Unassembled WGS sequence"/>
</dbReference>
<reference evidence="6 7" key="2">
    <citation type="submission" date="2018-08" db="EMBL/GenBank/DDBJ databases">
        <title>A genome reference for cultivated species of the human gut microbiota.</title>
        <authorList>
            <person name="Zou Y."/>
            <person name="Xue W."/>
            <person name="Luo G."/>
        </authorList>
    </citation>
    <scope>NUCLEOTIDE SEQUENCE [LARGE SCALE GENOMIC DNA]</scope>
    <source>
        <strain evidence="3 7">AF37-6AC</strain>
        <strain evidence="2 6">OM03-6</strain>
    </source>
</reference>
<gene>
    <name evidence="3" type="ORF">DW021_06690</name>
    <name evidence="2" type="ORF">DXB38_04795</name>
    <name evidence="4" type="ORF">EAI82_09445</name>
    <name evidence="1" type="ORF">ERS852394_00671</name>
</gene>
<evidence type="ECO:0000313" key="4">
    <source>
        <dbReference type="EMBL" id="RYT66762.1"/>
    </source>
</evidence>
<accession>A0A173YN48</accession>
<evidence type="ECO:0000313" key="7">
    <source>
        <dbReference type="Proteomes" id="UP000285897"/>
    </source>
</evidence>
<dbReference type="RefSeq" id="WP_055065669.1">
    <property type="nucleotide sequence ID" value="NZ_CYZD01000002.1"/>
</dbReference>
<dbReference type="AlphaFoldDB" id="A0A173YN48"/>
<reference evidence="1 5" key="1">
    <citation type="submission" date="2015-09" db="EMBL/GenBank/DDBJ databases">
        <authorList>
            <consortium name="Pathogen Informatics"/>
        </authorList>
    </citation>
    <scope>NUCLEOTIDE SEQUENCE [LARGE SCALE GENOMIC DNA]</scope>
    <source>
        <strain evidence="1 5">2789STDY5608837</strain>
    </source>
</reference>
<evidence type="ECO:0000313" key="2">
    <source>
        <dbReference type="EMBL" id="RGN88998.1"/>
    </source>
</evidence>
<dbReference type="EMBL" id="QROS01000003">
    <property type="protein sequence ID" value="RHL49006.1"/>
    <property type="molecule type" value="Genomic_DNA"/>
</dbReference>
<dbReference type="EMBL" id="QSUZ01000004">
    <property type="protein sequence ID" value="RGN88998.1"/>
    <property type="molecule type" value="Genomic_DNA"/>
</dbReference>
<proteinExistence type="predicted"/>